<dbReference type="EMBL" id="GBRH01279101">
    <property type="protein sequence ID" value="JAD18794.1"/>
    <property type="molecule type" value="Transcribed_RNA"/>
</dbReference>
<sequence>MVIQLSLLQIIPMLMLMKKRNWTLSAAQGQRTGEVTDPGAYLCHHVVGKDLFLPEDVLDLLPGVPLLLIDSIDHRNAQLHPEVLFLPEGILQEVRLQFLDGVHLIPGEDHLHCQDIRPHLLIGDLLILTENHHLLGHGDHLLLNTVVMQLVHQGDFHLLFDTDYHQ</sequence>
<protein>
    <submittedName>
        <fullName evidence="1">Uncharacterized protein</fullName>
    </submittedName>
</protein>
<reference evidence="1" key="2">
    <citation type="journal article" date="2015" name="Data Brief">
        <title>Shoot transcriptome of the giant reed, Arundo donax.</title>
        <authorList>
            <person name="Barrero R.A."/>
            <person name="Guerrero F.D."/>
            <person name="Moolhuijzen P."/>
            <person name="Goolsby J.A."/>
            <person name="Tidwell J."/>
            <person name="Bellgard S.E."/>
            <person name="Bellgard M.I."/>
        </authorList>
    </citation>
    <scope>NUCLEOTIDE SEQUENCE</scope>
    <source>
        <tissue evidence="1">Shoot tissue taken approximately 20 cm above the soil surface</tissue>
    </source>
</reference>
<accession>A0A0A8XXR2</accession>
<reference evidence="1" key="1">
    <citation type="submission" date="2014-09" db="EMBL/GenBank/DDBJ databases">
        <authorList>
            <person name="Magalhaes I.L.F."/>
            <person name="Oliveira U."/>
            <person name="Santos F.R."/>
            <person name="Vidigal T.H.D.A."/>
            <person name="Brescovit A.D."/>
            <person name="Santos A.J."/>
        </authorList>
    </citation>
    <scope>NUCLEOTIDE SEQUENCE</scope>
    <source>
        <tissue evidence="1">Shoot tissue taken approximately 20 cm above the soil surface</tissue>
    </source>
</reference>
<evidence type="ECO:0000313" key="1">
    <source>
        <dbReference type="EMBL" id="JAD18794.1"/>
    </source>
</evidence>
<proteinExistence type="predicted"/>
<dbReference type="AlphaFoldDB" id="A0A0A8XXR2"/>
<name>A0A0A8XXR2_ARUDO</name>
<organism evidence="1">
    <name type="scientific">Arundo donax</name>
    <name type="common">Giant reed</name>
    <name type="synonym">Donax arundinaceus</name>
    <dbReference type="NCBI Taxonomy" id="35708"/>
    <lineage>
        <taxon>Eukaryota</taxon>
        <taxon>Viridiplantae</taxon>
        <taxon>Streptophyta</taxon>
        <taxon>Embryophyta</taxon>
        <taxon>Tracheophyta</taxon>
        <taxon>Spermatophyta</taxon>
        <taxon>Magnoliopsida</taxon>
        <taxon>Liliopsida</taxon>
        <taxon>Poales</taxon>
        <taxon>Poaceae</taxon>
        <taxon>PACMAD clade</taxon>
        <taxon>Arundinoideae</taxon>
        <taxon>Arundineae</taxon>
        <taxon>Arundo</taxon>
    </lineage>
</organism>